<keyword evidence="5 10" id="KW-1133">Transmembrane helix</keyword>
<feature type="transmembrane region" description="Helical" evidence="10">
    <location>
        <begin position="149"/>
        <end position="167"/>
    </location>
</feature>
<evidence type="ECO:0000256" key="9">
    <source>
        <dbReference type="ARBA" id="ARBA00025420"/>
    </source>
</evidence>
<keyword evidence="6" id="KW-0534">Nitrate assimilation</keyword>
<feature type="transmembrane region" description="Helical" evidence="10">
    <location>
        <begin position="51"/>
        <end position="70"/>
    </location>
</feature>
<dbReference type="Proteomes" id="UP000003455">
    <property type="component" value="Chromosome"/>
</dbReference>
<dbReference type="GO" id="GO:0015112">
    <property type="term" value="F:nitrate transmembrane transporter activity"/>
    <property type="evidence" value="ECO:0007669"/>
    <property type="project" value="InterPro"/>
</dbReference>
<dbReference type="InterPro" id="IPR011701">
    <property type="entry name" value="MFS"/>
</dbReference>
<dbReference type="GO" id="GO:0042128">
    <property type="term" value="P:nitrate assimilation"/>
    <property type="evidence" value="ECO:0007669"/>
    <property type="project" value="UniProtKB-KW"/>
</dbReference>
<sequence>MILVKVKRMYKTKGGFQLTLQTLSLVVGFMAWSIIAPLMPFIKQDVNVTEGQISIILAIPVILGSVLRVPFGYLTNIVGAKWVFFTSFIVLLFPIFFLGQAQTPGMLMASGFFLGVGGAIFSVGVTSVPKYFPKEKVGLANGIYGMGNIGTAVSSFLAPPIAGIIGWQTTVRSYLIIIALFALIMFIFGDTQERKIKVPLMAQMKTLSKNYKLYYLSYWYFITFGAFVAFGIFLPNYLVNHFGIDKVDAGIRSGVFIALATFLRPIGGILGDKFNAVKVLMIDFVIMIIGAVILGISDHIALFTVGCLTISICAGIGNGLIFKLVPSYFSNEAGSANGIVSMMGGLGGFFPPLVITYVANLTGSSHLAFIFLAVFGCIALFTMRHLYQKEYGSLKHS</sequence>
<dbReference type="Pfam" id="PF07690">
    <property type="entry name" value="MFS_1"/>
    <property type="match status" value="1"/>
</dbReference>
<dbReference type="AlphaFoldDB" id="A0A0E1XLU4"/>
<evidence type="ECO:0000256" key="6">
    <source>
        <dbReference type="ARBA" id="ARBA00023063"/>
    </source>
</evidence>
<dbReference type="InterPro" id="IPR036259">
    <property type="entry name" value="MFS_trans_sf"/>
</dbReference>
<proteinExistence type="inferred from homology"/>
<feature type="transmembrane region" description="Helical" evidence="10">
    <location>
        <begin position="279"/>
        <end position="296"/>
    </location>
</feature>
<dbReference type="InterPro" id="IPR044772">
    <property type="entry name" value="NO3_transporter"/>
</dbReference>
<reference evidence="12" key="1">
    <citation type="submission" date="2010-05" db="EMBL/GenBank/DDBJ databases">
        <authorList>
            <person name="Muzny D."/>
            <person name="Qin X."/>
            <person name="Buhay C."/>
            <person name="Dugan-Rocha S."/>
            <person name="Ding Y."/>
            <person name="Chen G."/>
            <person name="Hawes A."/>
            <person name="Holder M."/>
            <person name="Jhangiani S."/>
            <person name="Johnson A."/>
            <person name="Khan Z."/>
            <person name="Li Z."/>
            <person name="Liu W."/>
            <person name="Liu X."/>
            <person name="Perez L."/>
            <person name="Shen H."/>
            <person name="Wang Q."/>
            <person name="Watt J."/>
            <person name="Xi L."/>
            <person name="Xin Y."/>
            <person name="Zhou J."/>
            <person name="Deng J."/>
            <person name="Jiang H."/>
            <person name="Liu Y."/>
            <person name="Qu J."/>
            <person name="Song X.-Z."/>
            <person name="Zhang L."/>
            <person name="Villasana D."/>
            <person name="Johnson A."/>
            <person name="Liu J."/>
            <person name="Liyanage D."/>
            <person name="Lorensuhewa L."/>
            <person name="Robinson T."/>
            <person name="Song A."/>
            <person name="Song B.-B."/>
            <person name="Dinh H."/>
            <person name="Thornton R."/>
            <person name="Coyle M."/>
            <person name="Francisco L."/>
            <person name="Jackson L."/>
            <person name="Javaid M."/>
            <person name="Korchina V."/>
            <person name="Kovar C."/>
            <person name="Mata R."/>
            <person name="Mathew T."/>
            <person name="Ngo R."/>
            <person name="Nguyen L."/>
            <person name="Nguyen N."/>
            <person name="Okwuonu G."/>
            <person name="Ongeri F."/>
            <person name="Pham C."/>
            <person name="Simmons D."/>
            <person name="Wilczek-Boney K."/>
            <person name="Hale W."/>
            <person name="Jakkamsetti A."/>
            <person name="Pham P."/>
            <person name="Ruth R."/>
            <person name="San Lucas F."/>
            <person name="Warren J."/>
            <person name="Zhang J."/>
            <person name="Zhao Z."/>
            <person name="Zhou C."/>
            <person name="Zhu D."/>
            <person name="Lee S."/>
            <person name="Bess C."/>
            <person name="Blankenburg K."/>
            <person name="Forbes L."/>
            <person name="Fu Q."/>
            <person name="Gubbala S."/>
            <person name="Hirani K."/>
            <person name="Jayaseelan J.C."/>
            <person name="Lara F."/>
            <person name="Munidasa M."/>
            <person name="Palculict T."/>
            <person name="Patil S."/>
            <person name="Pu L.-L."/>
            <person name="Saada N."/>
            <person name="Tang L."/>
            <person name="Weissenberger G."/>
            <person name="Zhu Y."/>
            <person name="Hemphill L."/>
            <person name="Shang Y."/>
            <person name="Youmans B."/>
            <person name="Ayvaz T."/>
            <person name="Ross M."/>
            <person name="Santibanez J."/>
            <person name="Aqrawi P."/>
            <person name="Gross S."/>
            <person name="Joshi V."/>
            <person name="Fowler G."/>
            <person name="Nazareth L."/>
            <person name="Reid J."/>
            <person name="Worley K."/>
            <person name="Petrosino J."/>
            <person name="Highlander S."/>
            <person name="Gibbs R."/>
        </authorList>
    </citation>
    <scope>NUCLEOTIDE SEQUENCE [LARGE SCALE GENOMIC DNA]</scope>
    <source>
        <strain evidence="12">MN8</strain>
    </source>
</reference>
<comment type="subcellular location">
    <subcellularLocation>
        <location evidence="1">Cell membrane</location>
        <topology evidence="1">Multi-pass membrane protein</topology>
    </subcellularLocation>
</comment>
<evidence type="ECO:0000256" key="7">
    <source>
        <dbReference type="ARBA" id="ARBA00023136"/>
    </source>
</evidence>
<feature type="domain" description="Major facilitator superfamily (MFS) profile" evidence="11">
    <location>
        <begin position="17"/>
        <end position="391"/>
    </location>
</feature>
<evidence type="ECO:0000256" key="4">
    <source>
        <dbReference type="ARBA" id="ARBA00022692"/>
    </source>
</evidence>
<feature type="transmembrane region" description="Helical" evidence="10">
    <location>
        <begin position="365"/>
        <end position="387"/>
    </location>
</feature>
<feature type="transmembrane region" description="Helical" evidence="10">
    <location>
        <begin position="213"/>
        <end position="237"/>
    </location>
</feature>
<dbReference type="Gene3D" id="1.20.1250.20">
    <property type="entry name" value="MFS general substrate transporter like domains"/>
    <property type="match status" value="2"/>
</dbReference>
<evidence type="ECO:0000259" key="11">
    <source>
        <dbReference type="PROSITE" id="PS50850"/>
    </source>
</evidence>
<organism evidence="12">
    <name type="scientific">Staphylococcus aureus subsp. aureus MN8</name>
    <dbReference type="NCBI Taxonomy" id="548470"/>
    <lineage>
        <taxon>Bacteria</taxon>
        <taxon>Bacillati</taxon>
        <taxon>Bacillota</taxon>
        <taxon>Bacilli</taxon>
        <taxon>Bacillales</taxon>
        <taxon>Staphylococcaceae</taxon>
        <taxon>Staphylococcus</taxon>
    </lineage>
</organism>
<gene>
    <name evidence="12" type="ORF">HMPREF0769_10758</name>
</gene>
<evidence type="ECO:0000256" key="2">
    <source>
        <dbReference type="ARBA" id="ARBA00008432"/>
    </source>
</evidence>
<feature type="transmembrane region" description="Helical" evidence="10">
    <location>
        <begin position="302"/>
        <end position="325"/>
    </location>
</feature>
<dbReference type="EMBL" id="ACJA02000001">
    <property type="protein sequence ID" value="EFH96756.1"/>
    <property type="molecule type" value="Genomic_DNA"/>
</dbReference>
<feature type="transmembrane region" description="Helical" evidence="10">
    <location>
        <begin position="249"/>
        <end position="267"/>
    </location>
</feature>
<dbReference type="SUPFAM" id="SSF103473">
    <property type="entry name" value="MFS general substrate transporter"/>
    <property type="match status" value="1"/>
</dbReference>
<comment type="caution">
    <text evidence="12">The sequence shown here is derived from an EMBL/GenBank/DDBJ whole genome shotgun (WGS) entry which is preliminary data.</text>
</comment>
<evidence type="ECO:0000256" key="8">
    <source>
        <dbReference type="ARBA" id="ARBA00024393"/>
    </source>
</evidence>
<keyword evidence="7 10" id="KW-0472">Membrane</keyword>
<evidence type="ECO:0000256" key="3">
    <source>
        <dbReference type="ARBA" id="ARBA00022448"/>
    </source>
</evidence>
<dbReference type="PROSITE" id="PS50850">
    <property type="entry name" value="MFS"/>
    <property type="match status" value="1"/>
</dbReference>
<feature type="transmembrane region" description="Helical" evidence="10">
    <location>
        <begin position="173"/>
        <end position="192"/>
    </location>
</feature>
<comment type="similarity">
    <text evidence="2">Belongs to the major facilitator superfamily. Nitrate/nitrite porter (TC 2.A.1.8) family.</text>
</comment>
<evidence type="ECO:0000313" key="12">
    <source>
        <dbReference type="EMBL" id="EFH96756.1"/>
    </source>
</evidence>
<accession>A0A0E1XLU4</accession>
<feature type="transmembrane region" description="Helical" evidence="10">
    <location>
        <begin position="107"/>
        <end position="128"/>
    </location>
</feature>
<feature type="transmembrane region" description="Helical" evidence="10">
    <location>
        <begin position="20"/>
        <end position="39"/>
    </location>
</feature>
<evidence type="ECO:0000256" key="1">
    <source>
        <dbReference type="ARBA" id="ARBA00004651"/>
    </source>
</evidence>
<comment type="function">
    <text evidence="9">Probably required for nitrate uptake under anoxic conditions. Also possibly involved in excretion of nitrite produced by the dissimilatory reduction of nitrate.</text>
</comment>
<evidence type="ECO:0000256" key="5">
    <source>
        <dbReference type="ARBA" id="ARBA00022989"/>
    </source>
</evidence>
<dbReference type="PANTHER" id="PTHR23515">
    <property type="entry name" value="HIGH-AFFINITY NITRATE TRANSPORTER 2.3"/>
    <property type="match status" value="1"/>
</dbReference>
<dbReference type="CDD" id="cd17341">
    <property type="entry name" value="MFS_NRT2_like"/>
    <property type="match status" value="1"/>
</dbReference>
<keyword evidence="4 10" id="KW-0812">Transmembrane</keyword>
<evidence type="ECO:0000256" key="10">
    <source>
        <dbReference type="SAM" id="Phobius"/>
    </source>
</evidence>
<feature type="transmembrane region" description="Helical" evidence="10">
    <location>
        <begin position="337"/>
        <end position="359"/>
    </location>
</feature>
<dbReference type="InterPro" id="IPR020846">
    <property type="entry name" value="MFS_dom"/>
</dbReference>
<protein>
    <recommendedName>
        <fullName evidence="8">Probable nitrate transporter NarT</fullName>
    </recommendedName>
</protein>
<keyword evidence="3" id="KW-0813">Transport</keyword>
<dbReference type="GO" id="GO:0005886">
    <property type="term" value="C:plasma membrane"/>
    <property type="evidence" value="ECO:0007669"/>
    <property type="project" value="UniProtKB-SubCell"/>
</dbReference>
<name>A0A0E1XLU4_STAAU</name>
<dbReference type="HOGENOM" id="CLU_001265_14_0_9"/>
<feature type="transmembrane region" description="Helical" evidence="10">
    <location>
        <begin position="82"/>
        <end position="101"/>
    </location>
</feature>